<proteinExistence type="predicted"/>
<dbReference type="AlphaFoldDB" id="A0A8A1LRH3"/>
<evidence type="ECO:0000313" key="1">
    <source>
        <dbReference type="EMBL" id="QSS55034.1"/>
    </source>
</evidence>
<organism evidence="1 2">
    <name type="scientific">Ajellomyces capsulatus (strain H88)</name>
    <name type="common">Darling's disease fungus</name>
    <name type="synonym">Histoplasma capsulatum</name>
    <dbReference type="NCBI Taxonomy" id="544711"/>
    <lineage>
        <taxon>Eukaryota</taxon>
        <taxon>Fungi</taxon>
        <taxon>Dikarya</taxon>
        <taxon>Ascomycota</taxon>
        <taxon>Pezizomycotina</taxon>
        <taxon>Eurotiomycetes</taxon>
        <taxon>Eurotiomycetidae</taxon>
        <taxon>Onygenales</taxon>
        <taxon>Ajellomycetaceae</taxon>
        <taxon>Histoplasma</taxon>
    </lineage>
</organism>
<evidence type="ECO:0000313" key="2">
    <source>
        <dbReference type="Proteomes" id="UP000663419"/>
    </source>
</evidence>
<dbReference type="VEuPathDB" id="FungiDB:I7I53_02795"/>
<dbReference type="EMBL" id="CP069105">
    <property type="protein sequence ID" value="QSS55034.1"/>
    <property type="molecule type" value="Genomic_DNA"/>
</dbReference>
<accession>A0A8A1LRH3</accession>
<dbReference type="Proteomes" id="UP000663419">
    <property type="component" value="Chromosome 4"/>
</dbReference>
<reference evidence="1" key="1">
    <citation type="submission" date="2021-01" db="EMBL/GenBank/DDBJ databases">
        <title>Chromosome-level genome assembly of a human fungal pathogen reveals clustering of transcriptionally co-regulated genes.</title>
        <authorList>
            <person name="Voorhies M."/>
            <person name="Cohen S."/>
            <person name="Shea T.P."/>
            <person name="Petrus S."/>
            <person name="Munoz J.F."/>
            <person name="Poplawski S."/>
            <person name="Goldman W.E."/>
            <person name="Michael T."/>
            <person name="Cuomo C.A."/>
            <person name="Sil A."/>
            <person name="Beyhan S."/>
        </authorList>
    </citation>
    <scope>NUCLEOTIDE SEQUENCE</scope>
    <source>
        <strain evidence="1">H88</strain>
    </source>
</reference>
<sequence>MHMRLFVRRIERVQRNTTPFQQSVTLLGLRSLLQRQVVCYPTSVAFSRNKRMTRQLQMQMQMQMHPVLPMPNARILSVSKLLIVEN</sequence>
<name>A0A8A1LRH3_AJEC8</name>
<protein>
    <submittedName>
        <fullName evidence="1">Uncharacterized protein</fullName>
    </submittedName>
</protein>
<gene>
    <name evidence="1" type="ORF">I7I53_02795</name>
</gene>